<feature type="compositionally biased region" description="Polar residues" evidence="5">
    <location>
        <begin position="804"/>
        <end position="825"/>
    </location>
</feature>
<keyword evidence="1" id="KW-0645">Protease</keyword>
<dbReference type="GO" id="GO:0006508">
    <property type="term" value="P:proteolysis"/>
    <property type="evidence" value="ECO:0007669"/>
    <property type="project" value="UniProtKB-KW"/>
</dbReference>
<dbReference type="PANTHER" id="PTHR42648">
    <property type="entry name" value="TRANSPOSASE, PUTATIVE-RELATED"/>
    <property type="match status" value="1"/>
</dbReference>
<proteinExistence type="predicted"/>
<evidence type="ECO:0000256" key="5">
    <source>
        <dbReference type="SAM" id="MobiDB-lite"/>
    </source>
</evidence>
<dbReference type="SUPFAM" id="SSF56672">
    <property type="entry name" value="DNA/RNA polymerases"/>
    <property type="match status" value="1"/>
</dbReference>
<accession>A0A8T3AFE3</accession>
<dbReference type="GO" id="GO:0003676">
    <property type="term" value="F:nucleic acid binding"/>
    <property type="evidence" value="ECO:0007669"/>
    <property type="project" value="InterPro"/>
</dbReference>
<dbReference type="GO" id="GO:0046872">
    <property type="term" value="F:metal ion binding"/>
    <property type="evidence" value="ECO:0007669"/>
    <property type="project" value="UniProtKB-KW"/>
</dbReference>
<dbReference type="InterPro" id="IPR025724">
    <property type="entry name" value="GAG-pre-integrase_dom"/>
</dbReference>
<dbReference type="GO" id="GO:0004190">
    <property type="term" value="F:aspartic-type endopeptidase activity"/>
    <property type="evidence" value="ECO:0007669"/>
    <property type="project" value="UniProtKB-KW"/>
</dbReference>
<sequence>MDDPSRSSTSSPHAAVSSVTAKMAEVSIPTQLKFLMTNVKSVLNIQVTAENYRLWKSQIFKLFAANGFDGYLDGSTPKPPKLITTSGIASNPEYSTWLLIDQNLAAVLYSTISPTFLPYVLDLNSCCEIWSTIERRLQSTNRSRILQLKNELHHVSMKDKSMMQYLSEIKSKVDVIGSAGAPLSSDDIIMYTLNGLPPAYQGFKTAIRTNLNPISLDDFYSLLCSEELNLVADSLRDLSVSSPAPETIPAFTAQRGSGRGRGYRGRSSSRPPRGRSSSGRSSTSTQNPVECQICGKFGHSAFKCWYRGDFSLPPPNVSAYSTDTAPSSSSEWLLDTGATSHLTSDFAQVSNPKQYVGNQQVVVGNGELLPITHTGKGLLPTPHRKLCLSSLHLVPNLTRNLLSVNRLTNDNSCSILFDPFGYKIKDLKTNQILLQGRCQRGLYPISTESAISSNPHAFAATTSSHQLWHRRLGHPSYQVLLKLPPPANSGLQSASKTFNCTACELSKSHKLPFTTSSTRSLAVLDLVHSDVWGPSPILSLFGYKYYVLFIDDFSRFTWLYPLKLKSDVPSVFSHFKAQVERQFNKQIKCFRTDGGGEYLSTAFQNFLAHCGIIHQVTCPYTPEQNGVAERKHRHIVEVTRTLLHDASLPQKFWVHAVQTAVFLINRLPSLSKKTSSPYQLLFHHPPDYTILRTFGCLCYPFLPQKALGKFHSKSLPCIFLGYPAHTKGYLCYHIDSKNIFISRHVKFYECHFPFSTIQTSESTTESIPLIPTSSMLVPTNIQNATDNPPSTIFPTSETISITQPTLPVDHISSTSPARTSSPLNASPSRISPSTSPSIPLTSDISSPVVSQAPPPTTSIHPMLTRFRSGNLKPKHIISMQTDTIPIDPTSYSEAVKHPAWRQAMSDEFTALQRQSTWTLVPNDSSRNVLGCKWIYRTKFNPDGSVARYKARLVALGCRQQFGLDYFHTFSPVAKLPTIRIFLTVAVSFHWQILQLDVSNAFLHGALNETVYMSQPPGFKDTVHPDYVCLLHKFLYGLKQSPRQWFDTFSNYLLQFGFHHSTVDPSLLIYTKQSVLIYILVYVDDILLTGNDNATITCLLTALSSKFQMKNLGRISHFLGMHVSHTSQGLHLSQAAYATQILQRAGMSACKPISSPIPTKLVTETATSSLALSTAVSDLFRHLIGSLQYLTVTRPDITFTVNRLCQHMHCPQQSDFKLLKRLLRYLKGTLSFGIPITATDLQLHAYSDSDWAGDPADRKSTTGYCAFLGSNLISWQVKKNKRRSLALPPKPNIVPLPRLLLI</sequence>
<gene>
    <name evidence="7" type="ORF">KFK09_025024</name>
</gene>
<dbReference type="OrthoDB" id="1737296at2759"/>
<name>A0A8T3AFE3_DENNO</name>
<feature type="compositionally biased region" description="Low complexity" evidence="5">
    <location>
        <begin position="826"/>
        <end position="847"/>
    </location>
</feature>
<dbReference type="EMBL" id="JAGYWB010000017">
    <property type="protein sequence ID" value="KAI0494878.1"/>
    <property type="molecule type" value="Genomic_DNA"/>
</dbReference>
<evidence type="ECO:0000256" key="4">
    <source>
        <dbReference type="ARBA" id="ARBA00022801"/>
    </source>
</evidence>
<dbReference type="PROSITE" id="PS50994">
    <property type="entry name" value="INTEGRASE"/>
    <property type="match status" value="1"/>
</dbReference>
<dbReference type="InterPro" id="IPR036397">
    <property type="entry name" value="RNaseH_sf"/>
</dbReference>
<dbReference type="Pfam" id="PF22936">
    <property type="entry name" value="Pol_BBD"/>
    <property type="match status" value="1"/>
</dbReference>
<feature type="region of interest" description="Disordered" evidence="5">
    <location>
        <begin position="804"/>
        <end position="862"/>
    </location>
</feature>
<dbReference type="Pfam" id="PF00665">
    <property type="entry name" value="rve"/>
    <property type="match status" value="1"/>
</dbReference>
<evidence type="ECO:0000259" key="6">
    <source>
        <dbReference type="PROSITE" id="PS50994"/>
    </source>
</evidence>
<dbReference type="InterPro" id="IPR057670">
    <property type="entry name" value="SH3_retrovirus"/>
</dbReference>
<evidence type="ECO:0000256" key="1">
    <source>
        <dbReference type="ARBA" id="ARBA00022670"/>
    </source>
</evidence>
<feature type="region of interest" description="Disordered" evidence="5">
    <location>
        <begin position="246"/>
        <end position="287"/>
    </location>
</feature>
<keyword evidence="2" id="KW-0479">Metal-binding</keyword>
<dbReference type="InterPro" id="IPR013103">
    <property type="entry name" value="RVT_2"/>
</dbReference>
<dbReference type="InterPro" id="IPR043502">
    <property type="entry name" value="DNA/RNA_pol_sf"/>
</dbReference>
<dbReference type="InterPro" id="IPR012337">
    <property type="entry name" value="RNaseH-like_sf"/>
</dbReference>
<reference evidence="7" key="1">
    <citation type="journal article" date="2022" name="Front. Genet.">
        <title>Chromosome-Scale Assembly of the Dendrobium nobile Genome Provides Insights Into the Molecular Mechanism of the Biosynthesis of the Medicinal Active Ingredient of Dendrobium.</title>
        <authorList>
            <person name="Xu Q."/>
            <person name="Niu S.-C."/>
            <person name="Li K.-L."/>
            <person name="Zheng P.-J."/>
            <person name="Zhang X.-J."/>
            <person name="Jia Y."/>
            <person name="Liu Y."/>
            <person name="Niu Y.-X."/>
            <person name="Yu L.-H."/>
            <person name="Chen D.-F."/>
            <person name="Zhang G.-Q."/>
        </authorList>
    </citation>
    <scope>NUCLEOTIDE SEQUENCE</scope>
    <source>
        <tissue evidence="7">Leaf</tissue>
    </source>
</reference>
<dbReference type="InterPro" id="IPR039537">
    <property type="entry name" value="Retrotran_Ty1/copia-like"/>
</dbReference>
<keyword evidence="8" id="KW-1185">Reference proteome</keyword>
<dbReference type="Pfam" id="PF25597">
    <property type="entry name" value="SH3_retrovirus"/>
    <property type="match status" value="1"/>
</dbReference>
<dbReference type="Pfam" id="PF14223">
    <property type="entry name" value="Retrotran_gag_2"/>
    <property type="match status" value="1"/>
</dbReference>
<evidence type="ECO:0000256" key="2">
    <source>
        <dbReference type="ARBA" id="ARBA00022723"/>
    </source>
</evidence>
<dbReference type="GO" id="GO:0015074">
    <property type="term" value="P:DNA integration"/>
    <property type="evidence" value="ECO:0007669"/>
    <property type="project" value="InterPro"/>
</dbReference>
<dbReference type="Proteomes" id="UP000829196">
    <property type="component" value="Unassembled WGS sequence"/>
</dbReference>
<dbReference type="SUPFAM" id="SSF53098">
    <property type="entry name" value="Ribonuclease H-like"/>
    <property type="match status" value="1"/>
</dbReference>
<dbReference type="PANTHER" id="PTHR42648:SF26">
    <property type="entry name" value="INTEGRASE CATALYTIC DOMAIN-CONTAINING PROTEIN"/>
    <property type="match status" value="1"/>
</dbReference>
<evidence type="ECO:0000313" key="7">
    <source>
        <dbReference type="EMBL" id="KAI0494878.1"/>
    </source>
</evidence>
<comment type="caution">
    <text evidence="7">The sequence shown here is derived from an EMBL/GenBank/DDBJ whole genome shotgun (WGS) entry which is preliminary data.</text>
</comment>
<evidence type="ECO:0000313" key="8">
    <source>
        <dbReference type="Proteomes" id="UP000829196"/>
    </source>
</evidence>
<feature type="domain" description="Integrase catalytic" evidence="6">
    <location>
        <begin position="508"/>
        <end position="685"/>
    </location>
</feature>
<dbReference type="Pfam" id="PF13976">
    <property type="entry name" value="gag_pre-integrs"/>
    <property type="match status" value="1"/>
</dbReference>
<keyword evidence="4" id="KW-0378">Hydrolase</keyword>
<evidence type="ECO:0000256" key="3">
    <source>
        <dbReference type="ARBA" id="ARBA00022750"/>
    </source>
</evidence>
<keyword evidence="3" id="KW-0064">Aspartyl protease</keyword>
<dbReference type="InterPro" id="IPR054722">
    <property type="entry name" value="PolX-like_BBD"/>
</dbReference>
<organism evidence="7 8">
    <name type="scientific">Dendrobium nobile</name>
    <name type="common">Orchid</name>
    <dbReference type="NCBI Taxonomy" id="94219"/>
    <lineage>
        <taxon>Eukaryota</taxon>
        <taxon>Viridiplantae</taxon>
        <taxon>Streptophyta</taxon>
        <taxon>Embryophyta</taxon>
        <taxon>Tracheophyta</taxon>
        <taxon>Spermatophyta</taxon>
        <taxon>Magnoliopsida</taxon>
        <taxon>Liliopsida</taxon>
        <taxon>Asparagales</taxon>
        <taxon>Orchidaceae</taxon>
        <taxon>Epidendroideae</taxon>
        <taxon>Malaxideae</taxon>
        <taxon>Dendrobiinae</taxon>
        <taxon>Dendrobium</taxon>
    </lineage>
</organism>
<dbReference type="Pfam" id="PF07727">
    <property type="entry name" value="RVT_2"/>
    <property type="match status" value="1"/>
</dbReference>
<feature type="compositionally biased region" description="Low complexity" evidence="5">
    <location>
        <begin position="265"/>
        <end position="282"/>
    </location>
</feature>
<protein>
    <recommendedName>
        <fullName evidence="6">Integrase catalytic domain-containing protein</fullName>
    </recommendedName>
</protein>
<dbReference type="Gene3D" id="3.30.420.10">
    <property type="entry name" value="Ribonuclease H-like superfamily/Ribonuclease H"/>
    <property type="match status" value="1"/>
</dbReference>
<dbReference type="InterPro" id="IPR001584">
    <property type="entry name" value="Integrase_cat-core"/>
</dbReference>